<dbReference type="AlphaFoldDB" id="A0A2T1LYL4"/>
<evidence type="ECO:0000256" key="1">
    <source>
        <dbReference type="SAM" id="Coils"/>
    </source>
</evidence>
<protein>
    <submittedName>
        <fullName evidence="4">Uncharacterized protein</fullName>
    </submittedName>
</protein>
<name>A0A2T1LYL4_9CHRO</name>
<feature type="transmembrane region" description="Helical" evidence="3">
    <location>
        <begin position="6"/>
        <end position="29"/>
    </location>
</feature>
<gene>
    <name evidence="4" type="ORF">C7H19_09985</name>
</gene>
<evidence type="ECO:0000256" key="3">
    <source>
        <dbReference type="SAM" id="Phobius"/>
    </source>
</evidence>
<feature type="coiled-coil region" evidence="1">
    <location>
        <begin position="65"/>
        <end position="92"/>
    </location>
</feature>
<feature type="region of interest" description="Disordered" evidence="2">
    <location>
        <begin position="142"/>
        <end position="238"/>
    </location>
</feature>
<organism evidence="4 5">
    <name type="scientific">Aphanothece hegewaldii CCALA 016</name>
    <dbReference type="NCBI Taxonomy" id="2107694"/>
    <lineage>
        <taxon>Bacteria</taxon>
        <taxon>Bacillati</taxon>
        <taxon>Cyanobacteriota</taxon>
        <taxon>Cyanophyceae</taxon>
        <taxon>Oscillatoriophycideae</taxon>
        <taxon>Chroococcales</taxon>
        <taxon>Aphanothecaceae</taxon>
        <taxon>Aphanothece</taxon>
    </lineage>
</organism>
<keyword evidence="3" id="KW-0812">Transmembrane</keyword>
<keyword evidence="3" id="KW-0472">Membrane</keyword>
<feature type="compositionally biased region" description="Polar residues" evidence="2">
    <location>
        <begin position="191"/>
        <end position="201"/>
    </location>
</feature>
<comment type="caution">
    <text evidence="4">The sequence shown here is derived from an EMBL/GenBank/DDBJ whole genome shotgun (WGS) entry which is preliminary data.</text>
</comment>
<dbReference type="RefSeq" id="WP_106456729.1">
    <property type="nucleotide sequence ID" value="NZ_PXOH01000008.1"/>
</dbReference>
<evidence type="ECO:0000313" key="5">
    <source>
        <dbReference type="Proteomes" id="UP000239001"/>
    </source>
</evidence>
<proteinExistence type="predicted"/>
<keyword evidence="3" id="KW-1133">Transmembrane helix</keyword>
<reference evidence="4 5" key="2">
    <citation type="submission" date="2018-03" db="EMBL/GenBank/DDBJ databases">
        <authorList>
            <person name="Keele B.F."/>
        </authorList>
    </citation>
    <scope>NUCLEOTIDE SEQUENCE [LARGE SCALE GENOMIC DNA]</scope>
    <source>
        <strain evidence="4 5">CCALA 016</strain>
    </source>
</reference>
<dbReference type="Proteomes" id="UP000239001">
    <property type="component" value="Unassembled WGS sequence"/>
</dbReference>
<evidence type="ECO:0000313" key="4">
    <source>
        <dbReference type="EMBL" id="PSF37488.1"/>
    </source>
</evidence>
<sequence length="389" mass="43476">MKTLLSVVKILISINIATAIVSLLVFALMREQQTKLTDHKQNSSEPSQFYHTELKAKTTAEQQQLETSYEKIAQHEQEIKKLEGELKAYKTKVKDMLLPKDGQQSLKIINNNYPQTAIQSNVSSSSPNSPPLLNQILNSGQRRPLLPTNRPIAPSQPSFKVLESSSKINSPKNVSSIPVSKNSEREKKISTNENSQIQSTLPPFRRGVPSLSTSFNLPSSPQTLQTPRPKLSSGEITPDSRALFTAQTGQKLKDSFITPTQTNNYNDTELKNKTVLMAQQLSKKFYQDYMSNSEFQSQQNHKEHIARANDIVAGLMVADEKGQITYGTQTYKKVQTAIRLLRRGETINDAARRSTLSPSVLNQLIKWGENRPGNLSELSEISQVSPDVN</sequence>
<keyword evidence="1" id="KW-0175">Coiled coil</keyword>
<dbReference type="OrthoDB" id="428376at2"/>
<feature type="compositionally biased region" description="Polar residues" evidence="2">
    <location>
        <begin position="210"/>
        <end position="226"/>
    </location>
</feature>
<accession>A0A2T1LYL4</accession>
<keyword evidence="5" id="KW-1185">Reference proteome</keyword>
<dbReference type="EMBL" id="PXOH01000008">
    <property type="protein sequence ID" value="PSF37488.1"/>
    <property type="molecule type" value="Genomic_DNA"/>
</dbReference>
<evidence type="ECO:0000256" key="2">
    <source>
        <dbReference type="SAM" id="MobiDB-lite"/>
    </source>
</evidence>
<reference evidence="4 5" key="1">
    <citation type="submission" date="2018-03" db="EMBL/GenBank/DDBJ databases">
        <title>The ancient ancestry and fast evolution of plastids.</title>
        <authorList>
            <person name="Moore K.R."/>
            <person name="Magnabosco C."/>
            <person name="Momper L."/>
            <person name="Gold D.A."/>
            <person name="Bosak T."/>
            <person name="Fournier G.P."/>
        </authorList>
    </citation>
    <scope>NUCLEOTIDE SEQUENCE [LARGE SCALE GENOMIC DNA]</scope>
    <source>
        <strain evidence="4 5">CCALA 016</strain>
    </source>
</reference>
<feature type="compositionally biased region" description="Polar residues" evidence="2">
    <location>
        <begin position="155"/>
        <end position="181"/>
    </location>
</feature>